<evidence type="ECO:0000313" key="2">
    <source>
        <dbReference type="Proteomes" id="UP000784286"/>
    </source>
</evidence>
<evidence type="ECO:0000313" key="1">
    <source>
        <dbReference type="EMBL" id="MBU3856177.1"/>
    </source>
</evidence>
<accession>A0A948TMU8</accession>
<reference evidence="1" key="2">
    <citation type="submission" date="2021-04" db="EMBL/GenBank/DDBJ databases">
        <authorList>
            <person name="Gilroy R."/>
        </authorList>
    </citation>
    <scope>NUCLEOTIDE SEQUENCE</scope>
    <source>
        <strain evidence="1">8470</strain>
    </source>
</reference>
<gene>
    <name evidence="1" type="ORF">H9928_06430</name>
</gene>
<reference evidence="1" key="1">
    <citation type="journal article" date="2021" name="PeerJ">
        <title>Extensive microbial diversity within the chicken gut microbiome revealed by metagenomics and culture.</title>
        <authorList>
            <person name="Gilroy R."/>
            <person name="Ravi A."/>
            <person name="Getino M."/>
            <person name="Pursley I."/>
            <person name="Horton D.L."/>
            <person name="Alikhan N.F."/>
            <person name="Baker D."/>
            <person name="Gharbi K."/>
            <person name="Hall N."/>
            <person name="Watson M."/>
            <person name="Adriaenssens E.M."/>
            <person name="Foster-Nyarko E."/>
            <person name="Jarju S."/>
            <person name="Secka A."/>
            <person name="Antonio M."/>
            <person name="Oren A."/>
            <person name="Chaudhuri R.R."/>
            <person name="La Ragione R."/>
            <person name="Hildebrand F."/>
            <person name="Pallen M.J."/>
        </authorList>
    </citation>
    <scope>NUCLEOTIDE SEQUENCE</scope>
    <source>
        <strain evidence="1">8470</strain>
    </source>
</reference>
<dbReference type="AlphaFoldDB" id="A0A948TMU8"/>
<sequence>MNELKEIYDRISFLRLKGVKMKDIAEKTGFSPSVLSAVYSTVLPAYFKEIEKGTDEKEALDKALVWVNNVSKKKLLGSLPTLKSTLFSMEALPQRNKVLPNNPFLETLGCNLKESVNQIPNYSGIYLSYSISSSSPAMKIEPYLIAPSENGNYVEVGHQNVYGTTHWGAAMMNGQNHLYLLFNESRSPQLALFYICLKIPMYDRPPFLRGLYICCDYNYNPIARRILFVKVSESADREEFLKMKGTLKSLESLDGKEKTYYDYTCQREDVIRMCNIPSPQMTDQDLETEKRFLNI</sequence>
<organism evidence="1 2">
    <name type="scientific">Candidatus Phocaeicola excrementipullorum</name>
    <dbReference type="NCBI Taxonomy" id="2838731"/>
    <lineage>
        <taxon>Bacteria</taxon>
        <taxon>Pseudomonadati</taxon>
        <taxon>Bacteroidota</taxon>
        <taxon>Bacteroidia</taxon>
        <taxon>Bacteroidales</taxon>
        <taxon>Bacteroidaceae</taxon>
        <taxon>Phocaeicola</taxon>
    </lineage>
</organism>
<name>A0A948TMU8_9BACT</name>
<dbReference type="EMBL" id="JAHLFJ010000060">
    <property type="protein sequence ID" value="MBU3856177.1"/>
    <property type="molecule type" value="Genomic_DNA"/>
</dbReference>
<protein>
    <submittedName>
        <fullName evidence="1">Uncharacterized protein</fullName>
    </submittedName>
</protein>
<dbReference type="Proteomes" id="UP000784286">
    <property type="component" value="Unassembled WGS sequence"/>
</dbReference>
<comment type="caution">
    <text evidence="1">The sequence shown here is derived from an EMBL/GenBank/DDBJ whole genome shotgun (WGS) entry which is preliminary data.</text>
</comment>
<proteinExistence type="predicted"/>